<dbReference type="Proteomes" id="UP000665025">
    <property type="component" value="Chromosome 1"/>
</dbReference>
<gene>
    <name evidence="2" type="ORF">J5X90_00755</name>
</gene>
<dbReference type="RefSeq" id="WP_164518135.1">
    <property type="nucleotide sequence ID" value="NZ_CP072425.1"/>
</dbReference>
<reference evidence="2 3" key="1">
    <citation type="submission" date="2021-03" db="EMBL/GenBank/DDBJ databases">
        <title>Complete Genome of Pseudoalteromonas viridis Strain BBR56, a new biocontrol bacterial candidate.</title>
        <authorList>
            <person name="Handayani D.P."/>
            <person name="Isnansetyo A."/>
            <person name="Istiqomah I."/>
            <person name="Jumina J."/>
        </authorList>
    </citation>
    <scope>NUCLEOTIDE SEQUENCE [LARGE SCALE GENOMIC DNA]</scope>
    <source>
        <strain evidence="2 3">BBR56</strain>
    </source>
</reference>
<evidence type="ECO:0000256" key="1">
    <source>
        <dbReference type="SAM" id="MobiDB-lite"/>
    </source>
</evidence>
<keyword evidence="3" id="KW-1185">Reference proteome</keyword>
<proteinExistence type="predicted"/>
<evidence type="ECO:0000313" key="2">
    <source>
        <dbReference type="EMBL" id="QTL35623.1"/>
    </source>
</evidence>
<evidence type="ECO:0000313" key="3">
    <source>
        <dbReference type="Proteomes" id="UP000665025"/>
    </source>
</evidence>
<feature type="region of interest" description="Disordered" evidence="1">
    <location>
        <begin position="39"/>
        <end position="58"/>
    </location>
</feature>
<accession>A0ABX7V411</accession>
<evidence type="ECO:0008006" key="4">
    <source>
        <dbReference type="Google" id="ProtNLM"/>
    </source>
</evidence>
<name>A0ABX7V411_9GAMM</name>
<sequence>MSQQKSKAQHEQARMNYCRSCISEFQRLGYVDAFISEETSRKQSLLDHFNIQSGPKSD</sequence>
<organism evidence="2 3">
    <name type="scientific">Pseudoalteromonas viridis</name>
    <dbReference type="NCBI Taxonomy" id="339617"/>
    <lineage>
        <taxon>Bacteria</taxon>
        <taxon>Pseudomonadati</taxon>
        <taxon>Pseudomonadota</taxon>
        <taxon>Gammaproteobacteria</taxon>
        <taxon>Alteromonadales</taxon>
        <taxon>Pseudoalteromonadaceae</taxon>
        <taxon>Pseudoalteromonas</taxon>
    </lineage>
</organism>
<dbReference type="EMBL" id="CP072425">
    <property type="protein sequence ID" value="QTL35623.1"/>
    <property type="molecule type" value="Genomic_DNA"/>
</dbReference>
<protein>
    <recommendedName>
        <fullName evidence="4">Orphan protein</fullName>
    </recommendedName>
</protein>